<name>A0A385D3F2_9CAUD</name>
<comment type="similarity">
    <text evidence="1">Belongs to the thymidylate synthase family.</text>
</comment>
<reference evidence="5 6" key="1">
    <citation type="submission" date="2018-07" db="EMBL/GenBank/DDBJ databases">
        <authorList>
            <person name="Bray K.S."/>
            <person name="Carr Z.A."/>
            <person name="Cox A."/>
            <person name="Croney S.M."/>
            <person name="Francisco T.J."/>
            <person name="Gragg K.N."/>
            <person name="Gress-Byrd C.M."/>
            <person name="Holcomb E.R."/>
            <person name="Justice T.A."/>
            <person name="Latham E.D."/>
            <person name="Lovell F.C."/>
            <person name="Miller H.N."/>
            <person name="Quesada C."/>
            <person name="Radey J."/>
            <person name="Robinson P.M."/>
            <person name="Scott K.N."/>
            <person name="Smith C.E."/>
            <person name="Stamey B.D."/>
            <person name="Stanley G.P."/>
            <person name="Suchonic E.A."/>
            <person name="Taylor K.N."/>
            <person name="Weindel N.A."/>
            <person name="Wiseman B.T."/>
            <person name="Eckardt M.A."/>
            <person name="Gainey M.D."/>
            <person name="Wallen J.R."/>
            <person name="Garlena R.A."/>
            <person name="Russell D.A."/>
            <person name="Pope W.H."/>
            <person name="Jacobs-Sera D."/>
            <person name="Hatfull G.F."/>
        </authorList>
    </citation>
    <scope>NUCLEOTIDE SEQUENCE [LARGE SCALE GENOMIC DNA]</scope>
</reference>
<dbReference type="SUPFAM" id="SSF55831">
    <property type="entry name" value="Thymidylate synthase/dCMP hydroxymethylase"/>
    <property type="match status" value="1"/>
</dbReference>
<dbReference type="GO" id="GO:0016740">
    <property type="term" value="F:transferase activity"/>
    <property type="evidence" value="ECO:0007669"/>
    <property type="project" value="UniProtKB-KW"/>
</dbReference>
<protein>
    <submittedName>
        <fullName evidence="5">Thymidylate synthase</fullName>
    </submittedName>
</protein>
<dbReference type="RefSeq" id="YP_009808225.1">
    <property type="nucleotide sequence ID" value="NC_048038.1"/>
</dbReference>
<organism evidence="5 6">
    <name type="scientific">Microbacterium phage Neferthena</name>
    <dbReference type="NCBI Taxonomy" id="2301539"/>
    <lineage>
        <taxon>Viruses</taxon>
        <taxon>Duplodnaviria</taxon>
        <taxon>Heunggongvirae</taxon>
        <taxon>Uroviricota</taxon>
        <taxon>Caudoviricetes</taxon>
        <taxon>Neferthenavirus</taxon>
        <taxon>Neferthenavirus neferthena</taxon>
    </lineage>
</organism>
<dbReference type="KEGG" id="vg:54999124"/>
<sequence length="288" mass="32384">MLRTNSIDDIVLALAAAPVDERTGNRVIYSANWVADQDSMFGNINTDWVRRELDWFYSGSDKLADMEAPVPALFQACGGHDGKVNSAYGYILFGQGDRLPKPSTLFDRVVDTFLQEGKGTRHAVAIISDRDIHQLAHYNGRNDFICTNALNFMIDDKDQLHIIAQMRSMDAVFGYRADYSMWNTLMDFLLGNLEHAYPELTRGNITFQVANLHVYPRHFQLLADTAADTEERLDRRVWQGFSERHTVLSEDGLTRVLKGGPNDPHHNEPAGTGEAQIIMGSDGRDHLA</sequence>
<gene>
    <name evidence="5" type="primary">50</name>
    <name evidence="5" type="ORF">SEA_NEFERTHENA_50</name>
</gene>
<evidence type="ECO:0000256" key="2">
    <source>
        <dbReference type="ARBA" id="ARBA00022679"/>
    </source>
</evidence>
<dbReference type="Proteomes" id="UP000261846">
    <property type="component" value="Segment"/>
</dbReference>
<dbReference type="EMBL" id="MH697589">
    <property type="protein sequence ID" value="AXQ52913.1"/>
    <property type="molecule type" value="Genomic_DNA"/>
</dbReference>
<evidence type="ECO:0000313" key="5">
    <source>
        <dbReference type="EMBL" id="AXQ52913.1"/>
    </source>
</evidence>
<evidence type="ECO:0000259" key="4">
    <source>
        <dbReference type="Pfam" id="PF00303"/>
    </source>
</evidence>
<evidence type="ECO:0000313" key="6">
    <source>
        <dbReference type="Proteomes" id="UP000261846"/>
    </source>
</evidence>
<proteinExistence type="inferred from homology"/>
<feature type="domain" description="Thymidylate synthase/dCMP hydroxymethylase" evidence="4">
    <location>
        <begin position="46"/>
        <end position="224"/>
    </location>
</feature>
<evidence type="ECO:0000256" key="1">
    <source>
        <dbReference type="ARBA" id="ARBA00009972"/>
    </source>
</evidence>
<accession>A0A385D3F2</accession>
<keyword evidence="2" id="KW-0808">Transferase</keyword>
<evidence type="ECO:0000256" key="3">
    <source>
        <dbReference type="SAM" id="MobiDB-lite"/>
    </source>
</evidence>
<dbReference type="InterPro" id="IPR023451">
    <property type="entry name" value="Thymidate_synth/dCMP_Mease_dom"/>
</dbReference>
<dbReference type="GeneID" id="54999124"/>
<dbReference type="Gene3D" id="3.30.572.10">
    <property type="entry name" value="Thymidylate synthase/dCMP hydroxymethylase domain"/>
    <property type="match status" value="1"/>
</dbReference>
<keyword evidence="6" id="KW-1185">Reference proteome</keyword>
<dbReference type="Pfam" id="PF00303">
    <property type="entry name" value="Thymidylat_synt"/>
    <property type="match status" value="1"/>
</dbReference>
<feature type="region of interest" description="Disordered" evidence="3">
    <location>
        <begin position="260"/>
        <end position="288"/>
    </location>
</feature>
<dbReference type="InterPro" id="IPR036926">
    <property type="entry name" value="Thymidate_synth/dCMP_Mease_sf"/>
</dbReference>